<gene>
    <name evidence="3" type="ORF">CXK92_16980</name>
</gene>
<dbReference type="InterPro" id="IPR002789">
    <property type="entry name" value="HerA_central"/>
</dbReference>
<dbReference type="OrthoDB" id="9806951at2"/>
<dbReference type="AlphaFoldDB" id="A0A2N8RYS3"/>
<accession>A0A2N8RYS3</accession>
<dbReference type="PANTHER" id="PTHR42957:SF1">
    <property type="entry name" value="HELICASE MJ1565-RELATED"/>
    <property type="match status" value="1"/>
</dbReference>
<evidence type="ECO:0000313" key="3">
    <source>
        <dbReference type="EMBL" id="PNF79528.1"/>
    </source>
</evidence>
<keyword evidence="3" id="KW-0547">Nucleotide-binding</keyword>
<dbReference type="GO" id="GO:0005524">
    <property type="term" value="F:ATP binding"/>
    <property type="evidence" value="ECO:0007669"/>
    <property type="project" value="UniProtKB-KW"/>
</dbReference>
<proteinExistence type="predicted"/>
<organism evidence="3 4">
    <name type="scientific">Stutzerimonas stutzeri</name>
    <name type="common">Pseudomonas stutzeri</name>
    <dbReference type="NCBI Taxonomy" id="316"/>
    <lineage>
        <taxon>Bacteria</taxon>
        <taxon>Pseudomonadati</taxon>
        <taxon>Pseudomonadota</taxon>
        <taxon>Gammaproteobacteria</taxon>
        <taxon>Pseudomonadales</taxon>
        <taxon>Pseudomonadaceae</taxon>
        <taxon>Stutzerimonas</taxon>
    </lineage>
</organism>
<evidence type="ECO:0000313" key="4">
    <source>
        <dbReference type="Proteomes" id="UP000235925"/>
    </source>
</evidence>
<feature type="compositionally biased region" description="Basic and acidic residues" evidence="1">
    <location>
        <begin position="570"/>
        <end position="580"/>
    </location>
</feature>
<evidence type="ECO:0000256" key="1">
    <source>
        <dbReference type="SAM" id="MobiDB-lite"/>
    </source>
</evidence>
<sequence>MRNTPFNSDPSRLGSVEDVNGSSISVKLSDSTPGGLLFVNGEAYRVGQVGGFVRIPSGYVDLYGVISQVGAGAAPGPPELAPQFGNRWLRVELVGQGRRGTKFERGIAQYPSIGDSVHVVTESDLKTVYAPEDDDGYVAVGRVTSADSIRAYLDMNRLVTRHSAIVGSTGSGKSNAVANILGAVSDRSRFQSARVVLFDLHGEYAKAFGDQARVFRVGADINAGERELHVPFWALTAEEFISLSMGSVTGTPLTLLQEKLLASKRAAKAGGLAHGLPDLTITVDTPLPFSAYQLWHDLYSLHCASHSVSKNQNQTEATRAYLEDGTPPIKQVGNGDLLSRPRFRPLKDVKDDPDKVYSGLYSDLPRAHLDSFESKLRDPRMQFLFRPGQWAPDKNGTTVADLDALLEEWIGADKPISVFDLSGIPTAVVDDLVGAVLRILYDSIFWGRMKKEGGRSRPLLVVLEEAHVYLGPQARNRASTAAKRIAKEGRKYGVGLMLVSQRPSEIDTTILSQCGTVIALRLTNDSDRSQVTSCASDNLKGLFSMLPILRTGEALIVGEAVNMPIRAIIDRPPEGRRPESDDPAVVVPKDNNGNRIRSGGWTEPVLDENYKPLIEAWRKQDPNAG</sequence>
<protein>
    <submittedName>
        <fullName evidence="3">ATP-binding protein</fullName>
    </submittedName>
</protein>
<dbReference type="InterPro" id="IPR008571">
    <property type="entry name" value="HerA-like"/>
</dbReference>
<dbReference type="Proteomes" id="UP000235925">
    <property type="component" value="Unassembled WGS sequence"/>
</dbReference>
<evidence type="ECO:0000259" key="2">
    <source>
        <dbReference type="Pfam" id="PF01935"/>
    </source>
</evidence>
<comment type="caution">
    <text evidence="3">The sequence shown here is derived from an EMBL/GenBank/DDBJ whole genome shotgun (WGS) entry which is preliminary data.</text>
</comment>
<feature type="domain" description="Helicase HerA central" evidence="2">
    <location>
        <begin position="139"/>
        <end position="438"/>
    </location>
</feature>
<dbReference type="SUPFAM" id="SSF52540">
    <property type="entry name" value="P-loop containing nucleoside triphosphate hydrolases"/>
    <property type="match status" value="1"/>
</dbReference>
<dbReference type="EMBL" id="POUN01000005">
    <property type="protein sequence ID" value="PNF79528.1"/>
    <property type="molecule type" value="Genomic_DNA"/>
</dbReference>
<feature type="region of interest" description="Disordered" evidence="1">
    <location>
        <begin position="570"/>
        <end position="602"/>
    </location>
</feature>
<dbReference type="Pfam" id="PF01935">
    <property type="entry name" value="DUF87"/>
    <property type="match status" value="1"/>
</dbReference>
<reference evidence="3 4" key="1">
    <citation type="submission" date="2018-01" db="EMBL/GenBank/DDBJ databases">
        <title>Denitrification phenotypes of diverse strains of Pseudomonas stutzeri.</title>
        <authorList>
            <person name="Milligan D.A."/>
            <person name="Bergaust L."/>
            <person name="Bakken L.R."/>
            <person name="Frostegard A."/>
        </authorList>
    </citation>
    <scope>NUCLEOTIDE SEQUENCE [LARGE SCALE GENOMIC DNA]</scope>
    <source>
        <strain evidence="3 4">KC</strain>
    </source>
</reference>
<dbReference type="Gene3D" id="3.40.50.300">
    <property type="entry name" value="P-loop containing nucleotide triphosphate hydrolases"/>
    <property type="match status" value="2"/>
</dbReference>
<dbReference type="InterPro" id="IPR027417">
    <property type="entry name" value="P-loop_NTPase"/>
</dbReference>
<name>A0A2N8RYS3_STUST</name>
<dbReference type="PANTHER" id="PTHR42957">
    <property type="entry name" value="HELICASE MJ1565-RELATED"/>
    <property type="match status" value="1"/>
</dbReference>
<keyword evidence="3" id="KW-0067">ATP-binding</keyword>